<dbReference type="Proteomes" id="UP001549145">
    <property type="component" value="Unassembled WGS sequence"/>
</dbReference>
<accession>A0ABV2LAI5</accession>
<organism evidence="2 3">
    <name type="scientific">Methylobacterium goesingense</name>
    <dbReference type="NCBI Taxonomy" id="243690"/>
    <lineage>
        <taxon>Bacteria</taxon>
        <taxon>Pseudomonadati</taxon>
        <taxon>Pseudomonadota</taxon>
        <taxon>Alphaproteobacteria</taxon>
        <taxon>Hyphomicrobiales</taxon>
        <taxon>Methylobacteriaceae</taxon>
        <taxon>Methylobacterium</taxon>
    </lineage>
</organism>
<dbReference type="EMBL" id="JBEPMM010000009">
    <property type="protein sequence ID" value="MET3693736.1"/>
    <property type="molecule type" value="Genomic_DNA"/>
</dbReference>
<comment type="caution">
    <text evidence="2">The sequence shown here is derived from an EMBL/GenBank/DDBJ whole genome shotgun (WGS) entry which is preliminary data.</text>
</comment>
<sequence length="34" mass="3549">MTTFTKTITYILAAAAVCTLVFVVLQSGSLLANS</sequence>
<reference evidence="2 3" key="1">
    <citation type="submission" date="2024-06" db="EMBL/GenBank/DDBJ databases">
        <title>Genomic Encyclopedia of Type Strains, Phase IV (KMG-IV): sequencing the most valuable type-strain genomes for metagenomic binning, comparative biology and taxonomic classification.</title>
        <authorList>
            <person name="Goeker M."/>
        </authorList>
    </citation>
    <scope>NUCLEOTIDE SEQUENCE [LARGE SCALE GENOMIC DNA]</scope>
    <source>
        <strain evidence="2 3">DSM 21331</strain>
    </source>
</reference>
<evidence type="ECO:0000313" key="2">
    <source>
        <dbReference type="EMBL" id="MET3693736.1"/>
    </source>
</evidence>
<evidence type="ECO:0000313" key="3">
    <source>
        <dbReference type="Proteomes" id="UP001549145"/>
    </source>
</evidence>
<keyword evidence="1" id="KW-0812">Transmembrane</keyword>
<feature type="transmembrane region" description="Helical" evidence="1">
    <location>
        <begin position="7"/>
        <end position="25"/>
    </location>
</feature>
<protein>
    <submittedName>
        <fullName evidence="2">Uncharacterized protein</fullName>
    </submittedName>
</protein>
<name>A0ABV2LAI5_9HYPH</name>
<keyword evidence="3" id="KW-1185">Reference proteome</keyword>
<keyword evidence="1" id="KW-1133">Transmembrane helix</keyword>
<evidence type="ECO:0000256" key="1">
    <source>
        <dbReference type="SAM" id="Phobius"/>
    </source>
</evidence>
<keyword evidence="1" id="KW-0472">Membrane</keyword>
<gene>
    <name evidence="2" type="ORF">ABID43_003287</name>
</gene>
<proteinExistence type="predicted"/>